<organism evidence="2 3">
    <name type="scientific">Lojkania enalia</name>
    <dbReference type="NCBI Taxonomy" id="147567"/>
    <lineage>
        <taxon>Eukaryota</taxon>
        <taxon>Fungi</taxon>
        <taxon>Dikarya</taxon>
        <taxon>Ascomycota</taxon>
        <taxon>Pezizomycotina</taxon>
        <taxon>Dothideomycetes</taxon>
        <taxon>Pleosporomycetidae</taxon>
        <taxon>Pleosporales</taxon>
        <taxon>Pleosporales incertae sedis</taxon>
        <taxon>Lojkania</taxon>
    </lineage>
</organism>
<accession>A0A9P4JXJ0</accession>
<evidence type="ECO:0000256" key="1">
    <source>
        <dbReference type="SAM" id="Phobius"/>
    </source>
</evidence>
<keyword evidence="1" id="KW-0472">Membrane</keyword>
<dbReference type="Proteomes" id="UP000800093">
    <property type="component" value="Unassembled WGS sequence"/>
</dbReference>
<dbReference type="AlphaFoldDB" id="A0A9P4JXJ0"/>
<feature type="transmembrane region" description="Helical" evidence="1">
    <location>
        <begin position="12"/>
        <end position="37"/>
    </location>
</feature>
<sequence length="147" mass="16579">MDFRHSPKHALSSYPGAVLGMQVCGILFCARCVPFLVSHRRTVWRIACSRMKSGSDGMPMHLPRRLDEANIYCARTAEQDTLTRPFIRCRLGTAAVHFPSHASIPHHSRLGGDVRSSWHRVLFQRAGPNIPTFYPATARFSESFDAR</sequence>
<proteinExistence type="predicted"/>
<evidence type="ECO:0000313" key="3">
    <source>
        <dbReference type="Proteomes" id="UP000800093"/>
    </source>
</evidence>
<dbReference type="EMBL" id="ML986740">
    <property type="protein sequence ID" value="KAF2258772.1"/>
    <property type="molecule type" value="Genomic_DNA"/>
</dbReference>
<name>A0A9P4JXJ0_9PLEO</name>
<gene>
    <name evidence="2" type="ORF">CC78DRAFT_95963</name>
</gene>
<keyword evidence="1" id="KW-0812">Transmembrane</keyword>
<keyword evidence="1" id="KW-1133">Transmembrane helix</keyword>
<protein>
    <submittedName>
        <fullName evidence="2">Uncharacterized protein</fullName>
    </submittedName>
</protein>
<comment type="caution">
    <text evidence="2">The sequence shown here is derived from an EMBL/GenBank/DDBJ whole genome shotgun (WGS) entry which is preliminary data.</text>
</comment>
<reference evidence="3" key="1">
    <citation type="journal article" date="2020" name="Stud. Mycol.">
        <title>101 Dothideomycetes genomes: A test case for predicting lifestyles and emergence of pathogens.</title>
        <authorList>
            <person name="Haridas S."/>
            <person name="Albert R."/>
            <person name="Binder M."/>
            <person name="Bloem J."/>
            <person name="LaButti K."/>
            <person name="Salamov A."/>
            <person name="Andreopoulos B."/>
            <person name="Baker S."/>
            <person name="Barry K."/>
            <person name="Bills G."/>
            <person name="Bluhm B."/>
            <person name="Cannon C."/>
            <person name="Castanera R."/>
            <person name="Culley D."/>
            <person name="Daum C."/>
            <person name="Ezra D."/>
            <person name="Gonzalez J."/>
            <person name="Henrissat B."/>
            <person name="Kuo A."/>
            <person name="Liang C."/>
            <person name="Lipzen A."/>
            <person name="Lutzoni F."/>
            <person name="Magnuson J."/>
            <person name="Mondo S."/>
            <person name="Nolan M."/>
            <person name="Ohm R."/>
            <person name="Pangilinan J."/>
            <person name="Park H.-J."/>
            <person name="Ramirez L."/>
            <person name="Alfaro M."/>
            <person name="Sun H."/>
            <person name="Tritt A."/>
            <person name="Yoshinaga Y."/>
            <person name="Zwiers L.-H."/>
            <person name="Turgeon B."/>
            <person name="Goodwin S."/>
            <person name="Spatafora J."/>
            <person name="Crous P."/>
            <person name="Grigoriev I."/>
        </authorList>
    </citation>
    <scope>NUCLEOTIDE SEQUENCE [LARGE SCALE GENOMIC DNA]</scope>
    <source>
        <strain evidence="3">CBS 304.66</strain>
    </source>
</reference>
<keyword evidence="3" id="KW-1185">Reference proteome</keyword>
<evidence type="ECO:0000313" key="2">
    <source>
        <dbReference type="EMBL" id="KAF2258772.1"/>
    </source>
</evidence>